<feature type="domain" description="Alanine racemase C-terminal" evidence="5">
    <location>
        <begin position="211"/>
        <end position="313"/>
    </location>
</feature>
<dbReference type="GO" id="GO:0009252">
    <property type="term" value="P:peptidoglycan biosynthetic process"/>
    <property type="evidence" value="ECO:0007669"/>
    <property type="project" value="TreeGrafter"/>
</dbReference>
<evidence type="ECO:0000259" key="5">
    <source>
        <dbReference type="SMART" id="SM01005"/>
    </source>
</evidence>
<dbReference type="GO" id="GO:0030632">
    <property type="term" value="P:D-alanine biosynthetic process"/>
    <property type="evidence" value="ECO:0007669"/>
    <property type="project" value="TreeGrafter"/>
</dbReference>
<dbReference type="SUPFAM" id="SSF51419">
    <property type="entry name" value="PLP-binding barrel"/>
    <property type="match status" value="1"/>
</dbReference>
<dbReference type="AlphaFoldDB" id="A0A4Q7TU08"/>
<comment type="cofactor">
    <cofactor evidence="1 4">
        <name>pyridoxal 5'-phosphate</name>
        <dbReference type="ChEBI" id="CHEBI:597326"/>
    </cofactor>
</comment>
<evidence type="ECO:0000313" key="7">
    <source>
        <dbReference type="Proteomes" id="UP000292408"/>
    </source>
</evidence>
<dbReference type="SUPFAM" id="SSF50621">
    <property type="entry name" value="Alanine racemase C-terminal domain-like"/>
    <property type="match status" value="1"/>
</dbReference>
<dbReference type="Gene3D" id="3.20.20.10">
    <property type="entry name" value="Alanine racemase"/>
    <property type="match status" value="1"/>
</dbReference>
<sequence length="316" mass="32629">MLVVKNDAYGHGLSTIATAAADAGIRSFATSDLATGLATRAVVPADTRVLAWPTGERSLLADAIAAEIEIGVGDFELLALLIDRHATRRTRVHLEVDTGLSRGGFRPDQWNSLASTVSAAVTSGAIELAGVWSHIAEASDDDDDDARSRYDEAVHALTTAGLTPGIRHLAASAASWARPEFRYDAVRIGAFAYGIRPAGGPDSATLGIRPIARLLAPVVAVDDAAVTVAVGSRDGLFSSLAGAVDVATSAGLRPLREVGAEVSRVGSWPGARVGDTVEIFGPAVEPTALAEAVGTIGEEVVTRIAPWVPRTTALSP</sequence>
<dbReference type="InterPro" id="IPR011079">
    <property type="entry name" value="Ala_racemase_C"/>
</dbReference>
<dbReference type="PANTHER" id="PTHR30511:SF0">
    <property type="entry name" value="ALANINE RACEMASE, CATABOLIC-RELATED"/>
    <property type="match status" value="1"/>
</dbReference>
<organism evidence="6 7">
    <name type="scientific">Microcella alkaliphila</name>
    <dbReference type="NCBI Taxonomy" id="279828"/>
    <lineage>
        <taxon>Bacteria</taxon>
        <taxon>Bacillati</taxon>
        <taxon>Actinomycetota</taxon>
        <taxon>Actinomycetes</taxon>
        <taxon>Micrococcales</taxon>
        <taxon>Microbacteriaceae</taxon>
        <taxon>Microcella</taxon>
    </lineage>
</organism>
<name>A0A4Q7TU08_9MICO</name>
<accession>A0A4Q7TU08</accession>
<evidence type="ECO:0000256" key="4">
    <source>
        <dbReference type="PIRSR" id="PIRSR600821-50"/>
    </source>
</evidence>
<keyword evidence="3" id="KW-0413">Isomerase</keyword>
<dbReference type="InterPro" id="IPR009006">
    <property type="entry name" value="Ala_racemase/Decarboxylase_C"/>
</dbReference>
<dbReference type="SMART" id="SM01005">
    <property type="entry name" value="Ala_racemase_C"/>
    <property type="match status" value="1"/>
</dbReference>
<dbReference type="InterPro" id="IPR000821">
    <property type="entry name" value="Ala_racemase"/>
</dbReference>
<dbReference type="GO" id="GO:0008784">
    <property type="term" value="F:alanine racemase activity"/>
    <property type="evidence" value="ECO:0007669"/>
    <property type="project" value="InterPro"/>
</dbReference>
<evidence type="ECO:0000256" key="2">
    <source>
        <dbReference type="ARBA" id="ARBA00022898"/>
    </source>
</evidence>
<dbReference type="GO" id="GO:0005829">
    <property type="term" value="C:cytosol"/>
    <property type="evidence" value="ECO:0007669"/>
    <property type="project" value="TreeGrafter"/>
</dbReference>
<evidence type="ECO:0000256" key="1">
    <source>
        <dbReference type="ARBA" id="ARBA00001933"/>
    </source>
</evidence>
<evidence type="ECO:0000313" key="6">
    <source>
        <dbReference type="EMBL" id="RZT64253.1"/>
    </source>
</evidence>
<dbReference type="EMBL" id="SGXT01000011">
    <property type="protein sequence ID" value="RZT64253.1"/>
    <property type="molecule type" value="Genomic_DNA"/>
</dbReference>
<dbReference type="InterPro" id="IPR001608">
    <property type="entry name" value="Ala_racemase_N"/>
</dbReference>
<dbReference type="Gene3D" id="2.40.37.10">
    <property type="entry name" value="Lyase, Ornithine Decarboxylase, Chain A, domain 1"/>
    <property type="match status" value="1"/>
</dbReference>
<gene>
    <name evidence="6" type="ORF">EV140_0495</name>
</gene>
<comment type="caution">
    <text evidence="6">The sequence shown here is derived from an EMBL/GenBank/DDBJ whole genome shotgun (WGS) entry which is preliminary data.</text>
</comment>
<dbReference type="Pfam" id="PF01168">
    <property type="entry name" value="Ala_racemase_N"/>
    <property type="match status" value="1"/>
</dbReference>
<dbReference type="GO" id="GO:0030170">
    <property type="term" value="F:pyridoxal phosphate binding"/>
    <property type="evidence" value="ECO:0007669"/>
    <property type="project" value="TreeGrafter"/>
</dbReference>
<dbReference type="PRINTS" id="PR00992">
    <property type="entry name" value="ALARACEMASE"/>
</dbReference>
<dbReference type="Proteomes" id="UP000292408">
    <property type="component" value="Unassembled WGS sequence"/>
</dbReference>
<proteinExistence type="predicted"/>
<dbReference type="PANTHER" id="PTHR30511">
    <property type="entry name" value="ALANINE RACEMASE"/>
    <property type="match status" value="1"/>
</dbReference>
<dbReference type="InterPro" id="IPR029066">
    <property type="entry name" value="PLP-binding_barrel"/>
</dbReference>
<feature type="modified residue" description="N6-(pyridoxal phosphate)lysine" evidence="4">
    <location>
        <position position="5"/>
    </location>
</feature>
<protein>
    <submittedName>
        <fullName evidence="6">Alanine racemase</fullName>
    </submittedName>
</protein>
<keyword evidence="7" id="KW-1185">Reference proteome</keyword>
<reference evidence="6 7" key="1">
    <citation type="journal article" date="2015" name="Stand. Genomic Sci.">
        <title>Genomic Encyclopedia of Bacterial and Archaeal Type Strains, Phase III: the genomes of soil and plant-associated and newly described type strains.</title>
        <authorList>
            <person name="Whitman W.B."/>
            <person name="Woyke T."/>
            <person name="Klenk H.P."/>
            <person name="Zhou Y."/>
            <person name="Lilburn T.G."/>
            <person name="Beck B.J."/>
            <person name="De Vos P."/>
            <person name="Vandamme P."/>
            <person name="Eisen J.A."/>
            <person name="Garrity G."/>
            <person name="Hugenholtz P."/>
            <person name="Kyrpides N.C."/>
        </authorList>
    </citation>
    <scope>NUCLEOTIDE SEQUENCE [LARGE SCALE GENOMIC DNA]</scope>
    <source>
        <strain evidence="6 7">AC4r</strain>
    </source>
</reference>
<keyword evidence="2 4" id="KW-0663">Pyridoxal phosphate</keyword>
<evidence type="ECO:0000256" key="3">
    <source>
        <dbReference type="ARBA" id="ARBA00023235"/>
    </source>
</evidence>